<dbReference type="GO" id="GO:0005975">
    <property type="term" value="P:carbohydrate metabolic process"/>
    <property type="evidence" value="ECO:0007669"/>
    <property type="project" value="InterPro"/>
</dbReference>
<dbReference type="GO" id="GO:0042802">
    <property type="term" value="F:identical protein binding"/>
    <property type="evidence" value="ECO:0007669"/>
    <property type="project" value="TreeGrafter"/>
</dbReference>
<dbReference type="Gene3D" id="3.40.50.1360">
    <property type="match status" value="1"/>
</dbReference>
<feature type="domain" description="Glucosamine/galactosamine-6-phosphate isomerase" evidence="3">
    <location>
        <begin position="13"/>
        <end position="222"/>
    </location>
</feature>
<sequence>MAEVVIVSTPADAGRLAAESIERRLAASERPVLGVATGSTPLETYRALAERGTDLTGVTAFALDEYVGLPDGHPEGYRAVLEREFCEVTGFDPSRLNVPDASVEGLETAGPRYESLISEAGGIDVQILGIGTDGHIGFNEPGSSLASRTRVKTLAGQTRRDNARFFASIDEVPIHCVTQGLGTIRDARHLILLAFGPSKANAIRAALEGPVSSSVPASLIQLHPSVTVLIDEPCAAKLEHADYYRMAYDNKPSWQTL</sequence>
<dbReference type="GO" id="GO:0004342">
    <property type="term" value="F:glucosamine-6-phosphate deaminase activity"/>
    <property type="evidence" value="ECO:0007669"/>
    <property type="project" value="InterPro"/>
</dbReference>
<evidence type="ECO:0000313" key="4">
    <source>
        <dbReference type="EMBL" id="HJA04525.1"/>
    </source>
</evidence>
<accession>A0A9D2H6L2</accession>
<dbReference type="GO" id="GO:0019262">
    <property type="term" value="P:N-acetylneuraminate catabolic process"/>
    <property type="evidence" value="ECO:0007669"/>
    <property type="project" value="TreeGrafter"/>
</dbReference>
<gene>
    <name evidence="4" type="ORF">H9800_06640</name>
</gene>
<name>A0A9D2H6L2_9MICO</name>
<dbReference type="InterPro" id="IPR006148">
    <property type="entry name" value="Glc/Gal-6P_isomerase"/>
</dbReference>
<evidence type="ECO:0000256" key="1">
    <source>
        <dbReference type="ARBA" id="ARBA00022801"/>
    </source>
</evidence>
<reference evidence="4" key="1">
    <citation type="journal article" date="2021" name="PeerJ">
        <title>Extensive microbial diversity within the chicken gut microbiome revealed by metagenomics and culture.</title>
        <authorList>
            <person name="Gilroy R."/>
            <person name="Ravi A."/>
            <person name="Getino M."/>
            <person name="Pursley I."/>
            <person name="Horton D.L."/>
            <person name="Alikhan N.F."/>
            <person name="Baker D."/>
            <person name="Gharbi K."/>
            <person name="Hall N."/>
            <person name="Watson M."/>
            <person name="Adriaenssens E.M."/>
            <person name="Foster-Nyarko E."/>
            <person name="Jarju S."/>
            <person name="Secka A."/>
            <person name="Antonio M."/>
            <person name="Oren A."/>
            <person name="Chaudhuri R.R."/>
            <person name="La Ragione R."/>
            <person name="Hildebrand F."/>
            <person name="Pallen M.J."/>
        </authorList>
    </citation>
    <scope>NUCLEOTIDE SEQUENCE</scope>
    <source>
        <strain evidence="4">ChiHjej8B7-3636</strain>
    </source>
</reference>
<dbReference type="Pfam" id="PF01182">
    <property type="entry name" value="Glucosamine_iso"/>
    <property type="match status" value="1"/>
</dbReference>
<dbReference type="SUPFAM" id="SSF100950">
    <property type="entry name" value="NagB/RpiA/CoA transferase-like"/>
    <property type="match status" value="1"/>
</dbReference>
<dbReference type="GO" id="GO:0006043">
    <property type="term" value="P:glucosamine catabolic process"/>
    <property type="evidence" value="ECO:0007669"/>
    <property type="project" value="TreeGrafter"/>
</dbReference>
<reference evidence="4" key="2">
    <citation type="submission" date="2021-04" db="EMBL/GenBank/DDBJ databases">
        <authorList>
            <person name="Gilroy R."/>
        </authorList>
    </citation>
    <scope>NUCLEOTIDE SEQUENCE</scope>
    <source>
        <strain evidence="4">ChiHjej8B7-3636</strain>
    </source>
</reference>
<proteinExistence type="predicted"/>
<organism evidence="4 5">
    <name type="scientific">Candidatus Microbacterium stercoravium</name>
    <dbReference type="NCBI Taxonomy" id="2838697"/>
    <lineage>
        <taxon>Bacteria</taxon>
        <taxon>Bacillati</taxon>
        <taxon>Actinomycetota</taxon>
        <taxon>Actinomycetes</taxon>
        <taxon>Micrococcales</taxon>
        <taxon>Microbacteriaceae</taxon>
        <taxon>Microbacterium</taxon>
    </lineage>
</organism>
<dbReference type="CDD" id="cd01399">
    <property type="entry name" value="GlcN6P_deaminase"/>
    <property type="match status" value="1"/>
</dbReference>
<dbReference type="PROSITE" id="PS01161">
    <property type="entry name" value="GLC_GALNAC_ISOMERASE"/>
    <property type="match status" value="1"/>
</dbReference>
<dbReference type="PANTHER" id="PTHR11280:SF5">
    <property type="entry name" value="GLUCOSAMINE-6-PHOSPHATE ISOMERASE"/>
    <property type="match status" value="1"/>
</dbReference>
<keyword evidence="1" id="KW-0378">Hydrolase</keyword>
<evidence type="ECO:0000313" key="5">
    <source>
        <dbReference type="Proteomes" id="UP000824220"/>
    </source>
</evidence>
<dbReference type="PANTHER" id="PTHR11280">
    <property type="entry name" value="GLUCOSAMINE-6-PHOSPHATE ISOMERASE"/>
    <property type="match status" value="1"/>
</dbReference>
<protein>
    <submittedName>
        <fullName evidence="4">Glucosamine-6-phosphate deaminase</fullName>
    </submittedName>
</protein>
<dbReference type="GO" id="GO:0006046">
    <property type="term" value="P:N-acetylglucosamine catabolic process"/>
    <property type="evidence" value="ECO:0007669"/>
    <property type="project" value="TreeGrafter"/>
</dbReference>
<keyword evidence="2" id="KW-0119">Carbohydrate metabolism</keyword>
<comment type="caution">
    <text evidence="4">The sequence shown here is derived from an EMBL/GenBank/DDBJ whole genome shotgun (WGS) entry which is preliminary data.</text>
</comment>
<dbReference type="NCBIfam" id="NF001684">
    <property type="entry name" value="PRK00443.1-4"/>
    <property type="match status" value="1"/>
</dbReference>
<evidence type="ECO:0000259" key="3">
    <source>
        <dbReference type="Pfam" id="PF01182"/>
    </source>
</evidence>
<dbReference type="InterPro" id="IPR018321">
    <property type="entry name" value="Glucosamine6P_isomerase_CS"/>
</dbReference>
<dbReference type="Proteomes" id="UP000824220">
    <property type="component" value="Unassembled WGS sequence"/>
</dbReference>
<dbReference type="InterPro" id="IPR004547">
    <property type="entry name" value="Glucosamine6P_isomerase"/>
</dbReference>
<dbReference type="InterPro" id="IPR037171">
    <property type="entry name" value="NagB/RpiA_transferase-like"/>
</dbReference>
<dbReference type="GO" id="GO:0005737">
    <property type="term" value="C:cytoplasm"/>
    <property type="evidence" value="ECO:0007669"/>
    <property type="project" value="TreeGrafter"/>
</dbReference>
<dbReference type="EMBL" id="DXAM01000092">
    <property type="protein sequence ID" value="HJA04525.1"/>
    <property type="molecule type" value="Genomic_DNA"/>
</dbReference>
<dbReference type="AlphaFoldDB" id="A0A9D2H6L2"/>
<evidence type="ECO:0000256" key="2">
    <source>
        <dbReference type="ARBA" id="ARBA00023277"/>
    </source>
</evidence>